<reference evidence="1 2" key="1">
    <citation type="submission" date="2020-10" db="EMBL/GenBank/DDBJ databases">
        <title>Genome analysis of Massilia species.</title>
        <authorList>
            <person name="Jung D.-H."/>
        </authorList>
    </citation>
    <scope>NUCLEOTIDE SEQUENCE [LARGE SCALE GENOMIC DNA]</scope>
    <source>
        <strain evidence="2">sipir</strain>
    </source>
</reference>
<evidence type="ECO:0008006" key="3">
    <source>
        <dbReference type="Google" id="ProtNLM"/>
    </source>
</evidence>
<evidence type="ECO:0000313" key="1">
    <source>
        <dbReference type="EMBL" id="UOD28751.1"/>
    </source>
</evidence>
<name>A0ABY4A5C0_9BURK</name>
<evidence type="ECO:0000313" key="2">
    <source>
        <dbReference type="Proteomes" id="UP000831532"/>
    </source>
</evidence>
<protein>
    <recommendedName>
        <fullName evidence="3">Zinc ribbon domain-containing protein</fullName>
    </recommendedName>
</protein>
<keyword evidence="2" id="KW-1185">Reference proteome</keyword>
<sequence>MTCAHCNGTGSLSKDAYGYLDCAYCDVAQERADFEADAPEQPTVVDLWLAYQRGKAGGRPSA</sequence>
<dbReference type="Proteomes" id="UP000831532">
    <property type="component" value="Chromosome"/>
</dbReference>
<dbReference type="EMBL" id="CP063361">
    <property type="protein sequence ID" value="UOD28751.1"/>
    <property type="molecule type" value="Genomic_DNA"/>
</dbReference>
<organism evidence="1 2">
    <name type="scientific">Massilia violaceinigra</name>
    <dbReference type="NCBI Taxonomy" id="2045208"/>
    <lineage>
        <taxon>Bacteria</taxon>
        <taxon>Pseudomonadati</taxon>
        <taxon>Pseudomonadota</taxon>
        <taxon>Betaproteobacteria</taxon>
        <taxon>Burkholderiales</taxon>
        <taxon>Oxalobacteraceae</taxon>
        <taxon>Telluria group</taxon>
        <taxon>Massilia</taxon>
    </lineage>
</organism>
<dbReference type="RefSeq" id="WP_243489898.1">
    <property type="nucleotide sequence ID" value="NZ_CP063361.1"/>
</dbReference>
<gene>
    <name evidence="1" type="ORF">INH39_25420</name>
</gene>
<proteinExistence type="predicted"/>
<accession>A0ABY4A5C0</accession>